<reference evidence="2" key="1">
    <citation type="submission" date="2021-04" db="EMBL/GenBank/DDBJ databases">
        <authorList>
            <person name="Zhang D.-C."/>
        </authorList>
    </citation>
    <scope>NUCLEOTIDE SEQUENCE</scope>
    <source>
        <strain evidence="2">CGMCC 1.15697</strain>
    </source>
</reference>
<name>A0A8J7S6Z6_9PROT</name>
<keyword evidence="1" id="KW-1133">Transmembrane helix</keyword>
<proteinExistence type="predicted"/>
<keyword evidence="1" id="KW-0812">Transmembrane</keyword>
<dbReference type="EMBL" id="JAGMWN010000003">
    <property type="protein sequence ID" value="MBP5856732.1"/>
    <property type="molecule type" value="Genomic_DNA"/>
</dbReference>
<keyword evidence="1" id="KW-0472">Membrane</keyword>
<evidence type="ECO:0000313" key="2">
    <source>
        <dbReference type="EMBL" id="MBP5856732.1"/>
    </source>
</evidence>
<keyword evidence="3" id="KW-1185">Reference proteome</keyword>
<feature type="transmembrane region" description="Helical" evidence="1">
    <location>
        <begin position="26"/>
        <end position="47"/>
    </location>
</feature>
<evidence type="ECO:0000313" key="3">
    <source>
        <dbReference type="Proteomes" id="UP000672602"/>
    </source>
</evidence>
<comment type="caution">
    <text evidence="2">The sequence shown here is derived from an EMBL/GenBank/DDBJ whole genome shotgun (WGS) entry which is preliminary data.</text>
</comment>
<accession>A0A8J7S6Z6</accession>
<dbReference type="Proteomes" id="UP000672602">
    <property type="component" value="Unassembled WGS sequence"/>
</dbReference>
<protein>
    <submittedName>
        <fullName evidence="2">Uncharacterized protein</fullName>
    </submittedName>
</protein>
<sequence>MEEILEKLSDPEHPLWSFLPEMTNEFWAAITGAIVGSVIGGLITFGIQRMSLKAAENERVDTAKDRQRSLGYSLLFKMVRIYSGLATMHNHVEECFTRAREQGHGHLEPWAVLLPIANPLDKVHFANEEMAMLLSLKDNNLFNDLVALDSVHNSTIGLFRMYGAERGALLEKLPANMTGLVGRISLPEDQAQHVQPKMAELNALVTDTRKRCKKDYDKSLDVLNRLNNLLNQKLELGVSVVPR</sequence>
<dbReference type="AlphaFoldDB" id="A0A8J7S6Z6"/>
<dbReference type="RefSeq" id="WP_210681326.1">
    <property type="nucleotide sequence ID" value="NZ_JAGMWN010000003.1"/>
</dbReference>
<evidence type="ECO:0000256" key="1">
    <source>
        <dbReference type="SAM" id="Phobius"/>
    </source>
</evidence>
<gene>
    <name evidence="2" type="ORF">KAJ83_06910</name>
</gene>
<organism evidence="2 3">
    <name type="scientific">Marivibrio halodurans</name>
    <dbReference type="NCBI Taxonomy" id="2039722"/>
    <lineage>
        <taxon>Bacteria</taxon>
        <taxon>Pseudomonadati</taxon>
        <taxon>Pseudomonadota</taxon>
        <taxon>Alphaproteobacteria</taxon>
        <taxon>Rhodospirillales</taxon>
        <taxon>Rhodospirillaceae</taxon>
        <taxon>Marivibrio</taxon>
    </lineage>
</organism>